<dbReference type="AlphaFoldDB" id="A0AB94IZ20"/>
<dbReference type="InterPro" id="IPR029063">
    <property type="entry name" value="SAM-dependent_MTases_sf"/>
</dbReference>
<feature type="binding site" evidence="7">
    <location>
        <begin position="184"/>
        <end position="187"/>
    </location>
    <ligand>
        <name>substrate</name>
    </ligand>
</feature>
<dbReference type="Proteomes" id="UP000008957">
    <property type="component" value="Chromosome"/>
</dbReference>
<dbReference type="NCBIfam" id="TIGR00091">
    <property type="entry name" value="tRNA (guanosine(46)-N7)-methyltransferase TrmB"/>
    <property type="match status" value="1"/>
</dbReference>
<dbReference type="PROSITE" id="PS51625">
    <property type="entry name" value="SAM_MT_TRMB"/>
    <property type="match status" value="1"/>
</dbReference>
<dbReference type="RefSeq" id="WP_015557131.1">
    <property type="nucleotide sequence ID" value="NC_021038.1"/>
</dbReference>
<evidence type="ECO:0000256" key="4">
    <source>
        <dbReference type="ARBA" id="ARBA00022679"/>
    </source>
</evidence>
<comment type="pathway">
    <text evidence="7">tRNA modification; N(7)-methylguanine-tRNA biosynthesis.</text>
</comment>
<comment type="caution">
    <text evidence="7">Lacks conserved residue(s) required for the propagation of feature annotation.</text>
</comment>
<gene>
    <name evidence="7" type="primary">trmB</name>
    <name evidence="8" type="ORF">SY1_23230</name>
</gene>
<dbReference type="InterPro" id="IPR055361">
    <property type="entry name" value="tRNA_methyltr_TrmB_bact"/>
</dbReference>
<dbReference type="KEGG" id="sbr:SY1_23230"/>
<feature type="binding site" evidence="7">
    <location>
        <position position="92"/>
    </location>
    <ligand>
        <name>S-adenosyl-L-methionine</name>
        <dbReference type="ChEBI" id="CHEBI:59789"/>
    </ligand>
</feature>
<dbReference type="Pfam" id="PF02390">
    <property type="entry name" value="Methyltransf_4"/>
    <property type="match status" value="1"/>
</dbReference>
<evidence type="ECO:0000313" key="8">
    <source>
        <dbReference type="EMBL" id="CBL28985.1"/>
    </source>
</evidence>
<dbReference type="HAMAP" id="MF_01057">
    <property type="entry name" value="tRNA_methyltr_TrmB"/>
    <property type="match status" value="1"/>
</dbReference>
<organism evidence="8 9">
    <name type="scientific">Fretibacterium fastidiosum</name>
    <dbReference type="NCBI Taxonomy" id="651822"/>
    <lineage>
        <taxon>Bacteria</taxon>
        <taxon>Thermotogati</taxon>
        <taxon>Synergistota</taxon>
        <taxon>Synergistia</taxon>
        <taxon>Synergistales</taxon>
        <taxon>Aminobacteriaceae</taxon>
        <taxon>Fretibacterium</taxon>
    </lineage>
</organism>
<evidence type="ECO:0000313" key="9">
    <source>
        <dbReference type="Proteomes" id="UP000008957"/>
    </source>
</evidence>
<evidence type="ECO:0000256" key="5">
    <source>
        <dbReference type="ARBA" id="ARBA00022691"/>
    </source>
</evidence>
<feature type="binding site" evidence="7">
    <location>
        <position position="151"/>
    </location>
    <ligand>
        <name>substrate</name>
    </ligand>
</feature>
<accession>A0AB94IZ20</accession>
<keyword evidence="6 7" id="KW-0819">tRNA processing</keyword>
<dbReference type="GO" id="GO:0043527">
    <property type="term" value="C:tRNA methyltransferase complex"/>
    <property type="evidence" value="ECO:0007669"/>
    <property type="project" value="TreeGrafter"/>
</dbReference>
<dbReference type="PANTHER" id="PTHR23417">
    <property type="entry name" value="3-DEOXY-D-MANNO-OCTULOSONIC-ACID TRANSFERASE/TRNA GUANINE-N 7 - -METHYLTRANSFERASE"/>
    <property type="match status" value="1"/>
</dbReference>
<comment type="catalytic activity">
    <reaction evidence="1 7">
        <text>guanosine(46) in tRNA + S-adenosyl-L-methionine = N(7)-methylguanosine(46) in tRNA + S-adenosyl-L-homocysteine</text>
        <dbReference type="Rhea" id="RHEA:42708"/>
        <dbReference type="Rhea" id="RHEA-COMP:10188"/>
        <dbReference type="Rhea" id="RHEA-COMP:10189"/>
        <dbReference type="ChEBI" id="CHEBI:57856"/>
        <dbReference type="ChEBI" id="CHEBI:59789"/>
        <dbReference type="ChEBI" id="CHEBI:74269"/>
        <dbReference type="ChEBI" id="CHEBI:74480"/>
        <dbReference type="EC" id="2.1.1.33"/>
    </reaction>
</comment>
<keyword evidence="4 7" id="KW-0808">Transferase</keyword>
<protein>
    <recommendedName>
        <fullName evidence="7">tRNA (guanine-N(7)-)-methyltransferase</fullName>
        <ecNumber evidence="7">2.1.1.33</ecNumber>
    </recommendedName>
    <alternativeName>
        <fullName evidence="7">tRNA (guanine(46)-N(7))-methyltransferase</fullName>
    </alternativeName>
    <alternativeName>
        <fullName evidence="7">tRNA(m7G46)-methyltransferase</fullName>
    </alternativeName>
</protein>
<dbReference type="InterPro" id="IPR003358">
    <property type="entry name" value="tRNA_(Gua-N-7)_MeTrfase_Trmb"/>
</dbReference>
<keyword evidence="3 7" id="KW-0489">Methyltransferase</keyword>
<reference evidence="9" key="1">
    <citation type="submission" date="2010-03" db="EMBL/GenBank/DDBJ databases">
        <title>The genome sequence of Synergistetes sp. SGP1.</title>
        <authorList>
            <consortium name="metaHIT consortium -- http://www.metahit.eu/"/>
            <person name="Pajon A."/>
            <person name="Turner K."/>
            <person name="Parkhill J."/>
            <person name="Wade W."/>
            <person name="Vartoukian S."/>
        </authorList>
    </citation>
    <scope>NUCLEOTIDE SEQUENCE [LARGE SCALE GENOMIC DNA]</scope>
    <source>
        <strain evidence="9">SGP1</strain>
    </source>
</reference>
<proteinExistence type="inferred from homology"/>
<evidence type="ECO:0000256" key="2">
    <source>
        <dbReference type="ARBA" id="ARBA00003015"/>
    </source>
</evidence>
<evidence type="ECO:0000256" key="1">
    <source>
        <dbReference type="ARBA" id="ARBA00000142"/>
    </source>
</evidence>
<dbReference type="Gene3D" id="3.40.50.150">
    <property type="entry name" value="Vaccinia Virus protein VP39"/>
    <property type="match status" value="1"/>
</dbReference>
<comment type="function">
    <text evidence="2 7">Catalyzes the formation of N(7)-methylguanine at position 46 (m7G46) in tRNA.</text>
</comment>
<reference evidence="8 9" key="2">
    <citation type="submission" date="2010-03" db="EMBL/GenBank/DDBJ databases">
        <authorList>
            <person name="Pajon A."/>
        </authorList>
    </citation>
    <scope>NUCLEOTIDE SEQUENCE [LARGE SCALE GENOMIC DNA]</scope>
    <source>
        <strain evidence="8 9">SGP1</strain>
    </source>
</reference>
<name>A0AB94IZ20_9BACT</name>
<dbReference type="GO" id="GO:0008176">
    <property type="term" value="F:tRNA (guanine(46)-N7)-methyltransferase activity"/>
    <property type="evidence" value="ECO:0007669"/>
    <property type="project" value="UniProtKB-UniRule"/>
</dbReference>
<dbReference type="EC" id="2.1.1.33" evidence="7"/>
<evidence type="ECO:0000256" key="7">
    <source>
        <dbReference type="HAMAP-Rule" id="MF_01057"/>
    </source>
</evidence>
<sequence length="324" mass="36480">MDVLTPAPQQARPQYGVIALPGDLSLPLDLEAMARGRRTELEIGFGNGEYTVKHARRAPDVLLWGIELSPACVLRCARRAAGLDNLRLIRTDARRMMKELFRDEALDRVYMNFPCPWPKRRHAHRRVTARDFTDSLAAVLRLGGVFELLTDDEPYAREALDRIGNHAALEGRGFEVNPARSVTTKYERKWLELGKPIYRLTFVKTRPFTTARQTWEGSEVHIRTRRRPTEACLNALADVSGGAGDARWSFGRLALERGPEGGFLLEAFSNDEEFDQRYYIHISPRDEGALVRLDRTANAFLTPAVKGALADVATRIDAPEEPEG</sequence>
<dbReference type="CDD" id="cd02440">
    <property type="entry name" value="AdoMet_MTases"/>
    <property type="match status" value="1"/>
</dbReference>
<keyword evidence="5 7" id="KW-0949">S-adenosyl-L-methionine</keyword>
<dbReference type="EMBL" id="FP929056">
    <property type="protein sequence ID" value="CBL28985.1"/>
    <property type="molecule type" value="Genomic_DNA"/>
</dbReference>
<evidence type="ECO:0000256" key="6">
    <source>
        <dbReference type="ARBA" id="ARBA00022694"/>
    </source>
</evidence>
<feature type="binding site" evidence="7">
    <location>
        <position position="119"/>
    </location>
    <ligand>
        <name>substrate</name>
    </ligand>
</feature>
<comment type="similarity">
    <text evidence="7">Belongs to the class I-like SAM-binding methyltransferase superfamily. TrmB family.</text>
</comment>
<evidence type="ECO:0000256" key="3">
    <source>
        <dbReference type="ARBA" id="ARBA00022603"/>
    </source>
</evidence>
<feature type="binding site" evidence="7">
    <location>
        <position position="67"/>
    </location>
    <ligand>
        <name>S-adenosyl-L-methionine</name>
        <dbReference type="ChEBI" id="CHEBI:59789"/>
    </ligand>
</feature>
<feature type="binding site" evidence="7">
    <location>
        <position position="42"/>
    </location>
    <ligand>
        <name>S-adenosyl-L-methionine</name>
        <dbReference type="ChEBI" id="CHEBI:59789"/>
    </ligand>
</feature>
<dbReference type="PANTHER" id="PTHR23417:SF14">
    <property type="entry name" value="PENTACOTRIPEPTIDE-REPEAT REGION OF PRORP DOMAIN-CONTAINING PROTEIN"/>
    <property type="match status" value="1"/>
</dbReference>
<keyword evidence="9" id="KW-1185">Reference proteome</keyword>
<dbReference type="SUPFAM" id="SSF53335">
    <property type="entry name" value="S-adenosyl-L-methionine-dependent methyltransferases"/>
    <property type="match status" value="1"/>
</dbReference>